<keyword evidence="3" id="KW-1185">Reference proteome</keyword>
<dbReference type="EMBL" id="BAABEZ010000024">
    <property type="protein sequence ID" value="GAA4458559.1"/>
    <property type="molecule type" value="Genomic_DNA"/>
</dbReference>
<dbReference type="Pfam" id="PF18962">
    <property type="entry name" value="Por_Secre_tail"/>
    <property type="match status" value="1"/>
</dbReference>
<sequence>MARPDLFTFYEDNNANMPAGSDRVSKSVILLQGVNPAQSNSGDGQSTAFIIRTFRDDDLMCVCMAGHQVRTFNGNRIPPSVPFDLDIKNLISMDYKAKNYISPTDGATYVGPHEAASSYLSQAQVVAYFWDPPSSGTGNDAALLLINKRKLPSGNFVALGYDFGAINMFNYQNYFTIGHPCGYPQRLAKDLLYYDDGNNWIEFEVAKPYATAPGSSGAPLINTTTLAVQGIHSYISNPVTFYATSVAGWIAPYSYALVLGFTRMSLLESAIKEHCWKNANKEQILSSGIYKQSVEVSNPKLNLLRNTNLSISFSADIPGSSSAFTEDALDGKKVTQLTANNCTIGSFTLPVAYPGTTATPWRVVVSANKVDVNAGFNYTASGTSELDLTTLETYTRSATSRLADAADTASNSSVAGSGNTPGFKLYPNPSPDGVFFLELPAAEKDIVYTGSIMSADGKLVQQLDHMPGGQKVSFNLSRFPKGMYVLNVHDPEGKRVFTVKIVL</sequence>
<comment type="caution">
    <text evidence="2">The sequence shown here is derived from an EMBL/GenBank/DDBJ whole genome shotgun (WGS) entry which is preliminary data.</text>
</comment>
<feature type="domain" description="Secretion system C-terminal sorting" evidence="1">
    <location>
        <begin position="425"/>
        <end position="495"/>
    </location>
</feature>
<evidence type="ECO:0000313" key="2">
    <source>
        <dbReference type="EMBL" id="GAA4458559.1"/>
    </source>
</evidence>
<dbReference type="NCBIfam" id="TIGR04183">
    <property type="entry name" value="Por_Secre_tail"/>
    <property type="match status" value="1"/>
</dbReference>
<dbReference type="Proteomes" id="UP001501410">
    <property type="component" value="Unassembled WGS sequence"/>
</dbReference>
<dbReference type="InterPro" id="IPR009003">
    <property type="entry name" value="Peptidase_S1_PA"/>
</dbReference>
<organism evidence="2 3">
    <name type="scientific">Rurimicrobium arvi</name>
    <dbReference type="NCBI Taxonomy" id="2049916"/>
    <lineage>
        <taxon>Bacteria</taxon>
        <taxon>Pseudomonadati</taxon>
        <taxon>Bacteroidota</taxon>
        <taxon>Chitinophagia</taxon>
        <taxon>Chitinophagales</taxon>
        <taxon>Chitinophagaceae</taxon>
        <taxon>Rurimicrobium</taxon>
    </lineage>
</organism>
<dbReference type="SUPFAM" id="SSF50494">
    <property type="entry name" value="Trypsin-like serine proteases"/>
    <property type="match status" value="1"/>
</dbReference>
<protein>
    <recommendedName>
        <fullName evidence="1">Secretion system C-terminal sorting domain-containing protein</fullName>
    </recommendedName>
</protein>
<evidence type="ECO:0000259" key="1">
    <source>
        <dbReference type="Pfam" id="PF18962"/>
    </source>
</evidence>
<proteinExistence type="predicted"/>
<evidence type="ECO:0000313" key="3">
    <source>
        <dbReference type="Proteomes" id="UP001501410"/>
    </source>
</evidence>
<dbReference type="InterPro" id="IPR026444">
    <property type="entry name" value="Secre_tail"/>
</dbReference>
<accession>A0ABP8N1Z8</accession>
<reference evidence="3" key="1">
    <citation type="journal article" date="2019" name="Int. J. Syst. Evol. Microbiol.">
        <title>The Global Catalogue of Microorganisms (GCM) 10K type strain sequencing project: providing services to taxonomists for standard genome sequencing and annotation.</title>
        <authorList>
            <consortium name="The Broad Institute Genomics Platform"/>
            <consortium name="The Broad Institute Genome Sequencing Center for Infectious Disease"/>
            <person name="Wu L."/>
            <person name="Ma J."/>
        </authorList>
    </citation>
    <scope>NUCLEOTIDE SEQUENCE [LARGE SCALE GENOMIC DNA]</scope>
    <source>
        <strain evidence="3">JCM 31921</strain>
    </source>
</reference>
<name>A0ABP8N1Z8_9BACT</name>
<gene>
    <name evidence="2" type="ORF">GCM10023092_27040</name>
</gene>